<comment type="similarity">
    <text evidence="1">Belongs to the bacterial sugar transferase family.</text>
</comment>
<feature type="transmembrane region" description="Helical" evidence="2">
    <location>
        <begin position="346"/>
        <end position="367"/>
    </location>
</feature>
<dbReference type="Gene3D" id="3.40.50.720">
    <property type="entry name" value="NAD(P)-binding Rossmann-like Domain"/>
    <property type="match status" value="1"/>
</dbReference>
<organism evidence="5 6">
    <name type="scientific">Deinococcus peraridilitoris (strain DSM 19664 / LMG 22246 / CIP 109416 / KR-200)</name>
    <dbReference type="NCBI Taxonomy" id="937777"/>
    <lineage>
        <taxon>Bacteria</taxon>
        <taxon>Thermotogati</taxon>
        <taxon>Deinococcota</taxon>
        <taxon>Deinococci</taxon>
        <taxon>Deinococcales</taxon>
        <taxon>Deinococcaceae</taxon>
        <taxon>Deinococcus</taxon>
    </lineage>
</organism>
<dbReference type="SUPFAM" id="SSF51735">
    <property type="entry name" value="NAD(P)-binding Rossmann-fold domains"/>
    <property type="match status" value="1"/>
</dbReference>
<dbReference type="GO" id="GO:0016780">
    <property type="term" value="F:phosphotransferase activity, for other substituted phosphate groups"/>
    <property type="evidence" value="ECO:0007669"/>
    <property type="project" value="TreeGrafter"/>
</dbReference>
<sequence>MTVKPLVLVTGANGFVGRALCEHFVREGRHVRAVVRESAEVTPGAEPFRVHNFGLETDWSEALSGVSCVVSLAARVHVMDDTAADPLEAFRRVNVHGTLRLAHEAARCGVRRFVFVSSVKVNGEATDTTPFTEHDDPRPVDPYGLSKWEAEQALLDLAFASGMEVVIVRPPLVYGPGVKANFERLMRWASRDLPLPLGAVHNRRSMVALDNLVSFLSRVVDHPAAAGETFLVADREAVSTADLYRRLAWQYGRSGRLLRVPVWVLRALGRVLRRTDEVDRLVGSLEVSTAKATRVLGWCPPLDLDEGLSRAVRGSMESTLVSATGSSSPSTRSRGLYYPVKRALDIMFAVFLGLAFLPILLLIALLIRLDSPGPALFIQWRAGHGHHAFPIYKFRTMYVDTPDLSTEDMRVSGLNPITRVGHLLRKTSLDELPQLLNVLRGEMSFVGPRPALMTQKRVLRMREANGVDELRPGITGLAQVTGRDDLDDEEKVGRDALYLSRMSLCTDLQILLLTIRAVFGGRGTH</sequence>
<keyword evidence="2" id="KW-1133">Transmembrane helix</keyword>
<evidence type="ECO:0000313" key="5">
    <source>
        <dbReference type="EMBL" id="AFZ66488.1"/>
    </source>
</evidence>
<dbReference type="PANTHER" id="PTHR30576">
    <property type="entry name" value="COLANIC BIOSYNTHESIS UDP-GLUCOSE LIPID CARRIER TRANSFERASE"/>
    <property type="match status" value="1"/>
</dbReference>
<dbReference type="EMBL" id="CP003382">
    <property type="protein sequence ID" value="AFZ66488.1"/>
    <property type="molecule type" value="Genomic_DNA"/>
</dbReference>
<evidence type="ECO:0000256" key="1">
    <source>
        <dbReference type="ARBA" id="ARBA00006464"/>
    </source>
</evidence>
<dbReference type="InterPro" id="IPR003362">
    <property type="entry name" value="Bact_transf"/>
</dbReference>
<keyword evidence="5" id="KW-0808">Transferase</keyword>
<reference evidence="6" key="1">
    <citation type="submission" date="2012-03" db="EMBL/GenBank/DDBJ databases">
        <title>Complete sequence of chromosome of Deinococcus peraridilitoris DSM 19664.</title>
        <authorList>
            <person name="Lucas S."/>
            <person name="Copeland A."/>
            <person name="Lapidus A."/>
            <person name="Glavina del Rio T."/>
            <person name="Dalin E."/>
            <person name="Tice H."/>
            <person name="Bruce D."/>
            <person name="Goodwin L."/>
            <person name="Pitluck S."/>
            <person name="Peters L."/>
            <person name="Mikhailova N."/>
            <person name="Lu M."/>
            <person name="Kyrpides N."/>
            <person name="Mavromatis K."/>
            <person name="Ivanova N."/>
            <person name="Brettin T."/>
            <person name="Detter J.C."/>
            <person name="Han C."/>
            <person name="Larimer F."/>
            <person name="Land M."/>
            <person name="Hauser L."/>
            <person name="Markowitz V."/>
            <person name="Cheng J.-F."/>
            <person name="Hugenholtz P."/>
            <person name="Woyke T."/>
            <person name="Wu D."/>
            <person name="Pukall R."/>
            <person name="Steenblock K."/>
            <person name="Brambilla E."/>
            <person name="Klenk H.-P."/>
            <person name="Eisen J.A."/>
        </authorList>
    </citation>
    <scope>NUCLEOTIDE SEQUENCE [LARGE SCALE GENOMIC DNA]</scope>
    <source>
        <strain evidence="6">DSM 19664 / LMG 22246 / CIP 109416 / KR-200</strain>
    </source>
</reference>
<accession>K9ZXU7</accession>
<dbReference type="HOGENOM" id="CLU_039271_0_0_0"/>
<evidence type="ECO:0000256" key="2">
    <source>
        <dbReference type="SAM" id="Phobius"/>
    </source>
</evidence>
<keyword evidence="2" id="KW-0472">Membrane</keyword>
<name>K9ZXU7_DEIPD</name>
<dbReference type="OrthoDB" id="9808602at2"/>
<dbReference type="Pfam" id="PF02397">
    <property type="entry name" value="Bac_transf"/>
    <property type="match status" value="1"/>
</dbReference>
<evidence type="ECO:0000259" key="4">
    <source>
        <dbReference type="Pfam" id="PF02397"/>
    </source>
</evidence>
<dbReference type="PANTHER" id="PTHR30576:SF10">
    <property type="entry name" value="SLL5057 PROTEIN"/>
    <property type="match status" value="1"/>
</dbReference>
<keyword evidence="6" id="KW-1185">Reference proteome</keyword>
<dbReference type="STRING" id="937777.Deipe_0920"/>
<evidence type="ECO:0000313" key="6">
    <source>
        <dbReference type="Proteomes" id="UP000010467"/>
    </source>
</evidence>
<dbReference type="InterPro" id="IPR001509">
    <property type="entry name" value="Epimerase_deHydtase"/>
</dbReference>
<dbReference type="CDD" id="cd05232">
    <property type="entry name" value="UDP_G4E_4_SDR_e"/>
    <property type="match status" value="1"/>
</dbReference>
<dbReference type="InterPro" id="IPR036291">
    <property type="entry name" value="NAD(P)-bd_dom_sf"/>
</dbReference>
<dbReference type="AlphaFoldDB" id="K9ZXU7"/>
<dbReference type="eggNOG" id="COG0451">
    <property type="taxonomic scope" value="Bacteria"/>
</dbReference>
<proteinExistence type="inferred from homology"/>
<dbReference type="RefSeq" id="WP_015234798.1">
    <property type="nucleotide sequence ID" value="NC_019793.1"/>
</dbReference>
<feature type="domain" description="NAD-dependent epimerase/dehydratase" evidence="3">
    <location>
        <begin position="7"/>
        <end position="232"/>
    </location>
</feature>
<protein>
    <submittedName>
        <fullName evidence="5">Glycosyl transferase possibly involved in lipopolysaccharide synthesis</fullName>
    </submittedName>
</protein>
<dbReference type="Proteomes" id="UP000010467">
    <property type="component" value="Chromosome"/>
</dbReference>
<keyword evidence="2" id="KW-0812">Transmembrane</keyword>
<dbReference type="Pfam" id="PF01370">
    <property type="entry name" value="Epimerase"/>
    <property type="match status" value="1"/>
</dbReference>
<evidence type="ECO:0000259" key="3">
    <source>
        <dbReference type="Pfam" id="PF01370"/>
    </source>
</evidence>
<dbReference type="PATRIC" id="fig|937777.3.peg.928"/>
<dbReference type="eggNOG" id="COG2148">
    <property type="taxonomic scope" value="Bacteria"/>
</dbReference>
<feature type="domain" description="Bacterial sugar transferase" evidence="4">
    <location>
        <begin position="341"/>
        <end position="519"/>
    </location>
</feature>
<dbReference type="KEGG" id="dpd:Deipe_0920"/>
<gene>
    <name evidence="5" type="ordered locus">Deipe_0920</name>
</gene>